<dbReference type="RefSeq" id="WP_188930033.1">
    <property type="nucleotide sequence ID" value="NZ_BMJC01000001.1"/>
</dbReference>
<evidence type="ECO:0000313" key="2">
    <source>
        <dbReference type="Proteomes" id="UP000607559"/>
    </source>
</evidence>
<protein>
    <recommendedName>
        <fullName evidence="3">TerB family tellurite resistance protein</fullName>
    </recommendedName>
</protein>
<proteinExistence type="predicted"/>
<accession>A0A8J2UB13</accession>
<gene>
    <name evidence="1" type="ORF">GCM10011511_14690</name>
</gene>
<reference evidence="1" key="2">
    <citation type="submission" date="2020-09" db="EMBL/GenBank/DDBJ databases">
        <authorList>
            <person name="Sun Q."/>
            <person name="Zhou Y."/>
        </authorList>
    </citation>
    <scope>NUCLEOTIDE SEQUENCE</scope>
    <source>
        <strain evidence="1">CGMCC 1.15448</strain>
    </source>
</reference>
<evidence type="ECO:0008006" key="3">
    <source>
        <dbReference type="Google" id="ProtNLM"/>
    </source>
</evidence>
<name>A0A8J2UB13_9BACT</name>
<dbReference type="EMBL" id="BMJC01000001">
    <property type="protein sequence ID" value="GGA92356.1"/>
    <property type="molecule type" value="Genomic_DNA"/>
</dbReference>
<organism evidence="1 2">
    <name type="scientific">Puia dinghuensis</name>
    <dbReference type="NCBI Taxonomy" id="1792502"/>
    <lineage>
        <taxon>Bacteria</taxon>
        <taxon>Pseudomonadati</taxon>
        <taxon>Bacteroidota</taxon>
        <taxon>Chitinophagia</taxon>
        <taxon>Chitinophagales</taxon>
        <taxon>Chitinophagaceae</taxon>
        <taxon>Puia</taxon>
    </lineage>
</organism>
<dbReference type="Proteomes" id="UP000607559">
    <property type="component" value="Unassembled WGS sequence"/>
</dbReference>
<evidence type="ECO:0000313" key="1">
    <source>
        <dbReference type="EMBL" id="GGA92356.1"/>
    </source>
</evidence>
<sequence>MEQTLHNLLNPDQKAAILTVLKWVGLWVAMDVCDGAELGSNSAALLNRTASFLKFDPSSRLLKIYEQEDAEELLFDTLNTIPDVVKPWFVVESYLMLSSEGTITERAMNIALSYFEKFGITQANYLEIVQAAYIATGDS</sequence>
<comment type="caution">
    <text evidence="1">The sequence shown here is derived from an EMBL/GenBank/DDBJ whole genome shotgun (WGS) entry which is preliminary data.</text>
</comment>
<keyword evidence="2" id="KW-1185">Reference proteome</keyword>
<reference evidence="1" key="1">
    <citation type="journal article" date="2014" name="Int. J. Syst. Evol. Microbiol.">
        <title>Complete genome sequence of Corynebacterium casei LMG S-19264T (=DSM 44701T), isolated from a smear-ripened cheese.</title>
        <authorList>
            <consortium name="US DOE Joint Genome Institute (JGI-PGF)"/>
            <person name="Walter F."/>
            <person name="Albersmeier A."/>
            <person name="Kalinowski J."/>
            <person name="Ruckert C."/>
        </authorList>
    </citation>
    <scope>NUCLEOTIDE SEQUENCE</scope>
    <source>
        <strain evidence="1">CGMCC 1.15448</strain>
    </source>
</reference>
<dbReference type="AlphaFoldDB" id="A0A8J2UB13"/>